<sequence length="221" mass="25347">MVISDLEQIIPDYIVDDIRRHRVMGVIFIFKSSVGLYNSVQIIRNELNSIDYGGENSEEEEDGDKVGPVFVDDNNIELLEDSIRSLLVAIYTNKCLMKRISYSRNSNENFISSIQDGNLFRESVQKSIEDDTHFTFYLEFAGDGVNFQKKTHFGVFATVLMILDLPLELMPKEEFVFILCVLLFTDESPGYINEQQKIVFKDLEDLSKVGMKIVIDGVIYN</sequence>
<evidence type="ECO:0000313" key="2">
    <source>
        <dbReference type="Proteomes" id="UP000697127"/>
    </source>
</evidence>
<reference evidence="1" key="1">
    <citation type="submission" date="2020-11" db="EMBL/GenBank/DDBJ databases">
        <title>Kefir isolates.</title>
        <authorList>
            <person name="Marcisauskas S."/>
            <person name="Kim Y."/>
            <person name="Blasche S."/>
        </authorList>
    </citation>
    <scope>NUCLEOTIDE SEQUENCE</scope>
    <source>
        <strain evidence="1">Olga-1</strain>
    </source>
</reference>
<dbReference type="OrthoDB" id="2289822at2759"/>
<comment type="caution">
    <text evidence="1">The sequence shown here is derived from an EMBL/GenBank/DDBJ whole genome shotgun (WGS) entry which is preliminary data.</text>
</comment>
<proteinExistence type="predicted"/>
<dbReference type="AlphaFoldDB" id="A0A9P6WIE0"/>
<keyword evidence="2" id="KW-1185">Reference proteome</keyword>
<name>A0A9P6WIE0_9ASCO</name>
<evidence type="ECO:0000313" key="1">
    <source>
        <dbReference type="EMBL" id="KAG0686333.1"/>
    </source>
</evidence>
<dbReference type="EMBL" id="PUHW01000597">
    <property type="protein sequence ID" value="KAG0686333.1"/>
    <property type="molecule type" value="Genomic_DNA"/>
</dbReference>
<gene>
    <name evidence="1" type="ORF">C6P40_004405</name>
</gene>
<accession>A0A9P6WIE0</accession>
<dbReference type="Proteomes" id="UP000697127">
    <property type="component" value="Unassembled WGS sequence"/>
</dbReference>
<protein>
    <submittedName>
        <fullName evidence="1">Uncharacterized protein</fullName>
    </submittedName>
</protein>
<organism evidence="1 2">
    <name type="scientific">Pichia californica</name>
    <dbReference type="NCBI Taxonomy" id="460514"/>
    <lineage>
        <taxon>Eukaryota</taxon>
        <taxon>Fungi</taxon>
        <taxon>Dikarya</taxon>
        <taxon>Ascomycota</taxon>
        <taxon>Saccharomycotina</taxon>
        <taxon>Pichiomycetes</taxon>
        <taxon>Pichiales</taxon>
        <taxon>Pichiaceae</taxon>
        <taxon>Pichia</taxon>
    </lineage>
</organism>